<keyword evidence="2" id="KW-1185">Reference proteome</keyword>
<sequence>MYVEPFRCNYSGGRRTTTGSTRFPSEMFRAVGARLLKVNDFPSASKSSFVRFTAPHLVATTVPFSISVPVLVLDFTPSPAFEFDIATGLGFDLYEARRGANNESGSVCRARNDRALTSRRPLVAGRQPGYGLFR</sequence>
<gene>
    <name evidence="1" type="ORF">EVAR_90226_1</name>
</gene>
<proteinExistence type="predicted"/>
<protein>
    <submittedName>
        <fullName evidence="1">Uncharacterized protein</fullName>
    </submittedName>
</protein>
<organism evidence="1 2">
    <name type="scientific">Eumeta variegata</name>
    <name type="common">Bagworm moth</name>
    <name type="synonym">Eumeta japonica</name>
    <dbReference type="NCBI Taxonomy" id="151549"/>
    <lineage>
        <taxon>Eukaryota</taxon>
        <taxon>Metazoa</taxon>
        <taxon>Ecdysozoa</taxon>
        <taxon>Arthropoda</taxon>
        <taxon>Hexapoda</taxon>
        <taxon>Insecta</taxon>
        <taxon>Pterygota</taxon>
        <taxon>Neoptera</taxon>
        <taxon>Endopterygota</taxon>
        <taxon>Lepidoptera</taxon>
        <taxon>Glossata</taxon>
        <taxon>Ditrysia</taxon>
        <taxon>Tineoidea</taxon>
        <taxon>Psychidae</taxon>
        <taxon>Oiketicinae</taxon>
        <taxon>Eumeta</taxon>
    </lineage>
</organism>
<evidence type="ECO:0000313" key="2">
    <source>
        <dbReference type="Proteomes" id="UP000299102"/>
    </source>
</evidence>
<accession>A0A4C1YR05</accession>
<dbReference type="AlphaFoldDB" id="A0A4C1YR05"/>
<name>A0A4C1YR05_EUMVA</name>
<dbReference type="Proteomes" id="UP000299102">
    <property type="component" value="Unassembled WGS sequence"/>
</dbReference>
<evidence type="ECO:0000313" key="1">
    <source>
        <dbReference type="EMBL" id="GBP77590.1"/>
    </source>
</evidence>
<reference evidence="1 2" key="1">
    <citation type="journal article" date="2019" name="Commun. Biol.">
        <title>The bagworm genome reveals a unique fibroin gene that provides high tensile strength.</title>
        <authorList>
            <person name="Kono N."/>
            <person name="Nakamura H."/>
            <person name="Ohtoshi R."/>
            <person name="Tomita M."/>
            <person name="Numata K."/>
            <person name="Arakawa K."/>
        </authorList>
    </citation>
    <scope>NUCLEOTIDE SEQUENCE [LARGE SCALE GENOMIC DNA]</scope>
</reference>
<dbReference type="EMBL" id="BGZK01001338">
    <property type="protein sequence ID" value="GBP77590.1"/>
    <property type="molecule type" value="Genomic_DNA"/>
</dbReference>
<comment type="caution">
    <text evidence="1">The sequence shown here is derived from an EMBL/GenBank/DDBJ whole genome shotgun (WGS) entry which is preliminary data.</text>
</comment>